<dbReference type="Pfam" id="PF00076">
    <property type="entry name" value="RRM_1"/>
    <property type="match status" value="2"/>
</dbReference>
<feature type="domain" description="RRM" evidence="3">
    <location>
        <begin position="45"/>
        <end position="80"/>
    </location>
</feature>
<dbReference type="AlphaFoldDB" id="A0ABD2KF67"/>
<feature type="region of interest" description="Disordered" evidence="2">
    <location>
        <begin position="321"/>
        <end position="350"/>
    </location>
</feature>
<keyword evidence="5" id="KW-1185">Reference proteome</keyword>
<protein>
    <recommendedName>
        <fullName evidence="3">RRM domain-containing protein</fullName>
    </recommendedName>
</protein>
<sequence length="383" mass="41734">MAQAVAAVAPAPIANAASAQTTQPQVMAPSYPLASLYVGDLHPDRFSNTGPVLFVRVCHDAVTRRSLGYAYVNFQQPADVKLNADSHHVVATWPEHSSLGCWEHFQQKLGQGHRHKGHLRHLFNVWEHSELQVMCDEHGRSKGIGFVCFEKVDEAATKAVVEMNNKIIREQAALCCACATQGGPQSSLASQYMQRLAAMRMQNPAGLMGTMYAPASGGFFLPQAIQNQRAAPFMQTPNLSGAQMRGAVPRWNNMGGFNHQMQGYMMGPAGGGQFGGANQIARGGPRSGGMGGGGGMRQYGGQPRQTACLAWAAEAISSKECDTRDSRKECSNNNRSRLSNHKLPTRRTRSSRAVAWHRRWVAERVAVEKPTLAMGSLQHTRNR</sequence>
<dbReference type="InterPro" id="IPR052462">
    <property type="entry name" value="SLIRP/GR-RBP-like"/>
</dbReference>
<organism evidence="4 5">
    <name type="scientific">Heterodera trifolii</name>
    <dbReference type="NCBI Taxonomy" id="157864"/>
    <lineage>
        <taxon>Eukaryota</taxon>
        <taxon>Metazoa</taxon>
        <taxon>Ecdysozoa</taxon>
        <taxon>Nematoda</taxon>
        <taxon>Chromadorea</taxon>
        <taxon>Rhabditida</taxon>
        <taxon>Tylenchina</taxon>
        <taxon>Tylenchomorpha</taxon>
        <taxon>Tylenchoidea</taxon>
        <taxon>Heteroderidae</taxon>
        <taxon>Heteroderinae</taxon>
        <taxon>Heterodera</taxon>
    </lineage>
</organism>
<accession>A0ABD2KF67</accession>
<dbReference type="InterPro" id="IPR012677">
    <property type="entry name" value="Nucleotide-bd_a/b_plait_sf"/>
</dbReference>
<evidence type="ECO:0000256" key="1">
    <source>
        <dbReference type="ARBA" id="ARBA00022884"/>
    </source>
</evidence>
<evidence type="ECO:0000256" key="2">
    <source>
        <dbReference type="SAM" id="MobiDB-lite"/>
    </source>
</evidence>
<dbReference type="Proteomes" id="UP001620626">
    <property type="component" value="Unassembled WGS sequence"/>
</dbReference>
<feature type="compositionally biased region" description="Basic residues" evidence="2">
    <location>
        <begin position="338"/>
        <end position="350"/>
    </location>
</feature>
<gene>
    <name evidence="4" type="ORF">niasHT_025386</name>
</gene>
<proteinExistence type="predicted"/>
<reference evidence="4 5" key="1">
    <citation type="submission" date="2024-10" db="EMBL/GenBank/DDBJ databases">
        <authorList>
            <person name="Kim D."/>
        </authorList>
    </citation>
    <scope>NUCLEOTIDE SEQUENCE [LARGE SCALE GENOMIC DNA]</scope>
    <source>
        <strain evidence="4">BH-2024</strain>
    </source>
</reference>
<evidence type="ECO:0000313" key="5">
    <source>
        <dbReference type="Proteomes" id="UP001620626"/>
    </source>
</evidence>
<dbReference type="InterPro" id="IPR000504">
    <property type="entry name" value="RRM_dom"/>
</dbReference>
<dbReference type="SUPFAM" id="SSF54928">
    <property type="entry name" value="RNA-binding domain, RBD"/>
    <property type="match status" value="2"/>
</dbReference>
<dbReference type="InterPro" id="IPR035979">
    <property type="entry name" value="RBD_domain_sf"/>
</dbReference>
<keyword evidence="1" id="KW-0694">RNA-binding</keyword>
<comment type="caution">
    <text evidence="4">The sequence shown here is derived from an EMBL/GenBank/DDBJ whole genome shotgun (WGS) entry which is preliminary data.</text>
</comment>
<evidence type="ECO:0000313" key="4">
    <source>
        <dbReference type="EMBL" id="KAL3101404.1"/>
    </source>
</evidence>
<feature type="domain" description="RRM" evidence="3">
    <location>
        <begin position="119"/>
        <end position="170"/>
    </location>
</feature>
<dbReference type="GO" id="GO:0003723">
    <property type="term" value="F:RNA binding"/>
    <property type="evidence" value="ECO:0007669"/>
    <property type="project" value="UniProtKB-KW"/>
</dbReference>
<name>A0ABD2KF67_9BILA</name>
<evidence type="ECO:0000259" key="3">
    <source>
        <dbReference type="Pfam" id="PF00076"/>
    </source>
</evidence>
<dbReference type="PANTHER" id="PTHR48027">
    <property type="entry name" value="HETEROGENEOUS NUCLEAR RIBONUCLEOPROTEIN 87F-RELATED"/>
    <property type="match status" value="1"/>
</dbReference>
<feature type="compositionally biased region" description="Basic and acidic residues" evidence="2">
    <location>
        <begin position="321"/>
        <end position="330"/>
    </location>
</feature>
<dbReference type="EMBL" id="JBICBT010000781">
    <property type="protein sequence ID" value="KAL3101404.1"/>
    <property type="molecule type" value="Genomic_DNA"/>
</dbReference>
<dbReference type="Gene3D" id="3.30.70.330">
    <property type="match status" value="2"/>
</dbReference>